<protein>
    <recommendedName>
        <fullName evidence="2 4">Putative snRNP Sm-like protein</fullName>
    </recommendedName>
</protein>
<name>A0A101IM65_9EURY</name>
<dbReference type="InterPro" id="IPR001163">
    <property type="entry name" value="Sm_dom_euk/arc"/>
</dbReference>
<proteinExistence type="inferred from homology"/>
<dbReference type="PANTHER" id="PTHR10553">
    <property type="entry name" value="SMALL NUCLEAR RIBONUCLEOPROTEIN"/>
    <property type="match status" value="1"/>
</dbReference>
<reference evidence="7" key="1">
    <citation type="journal article" date="2015" name="MBio">
        <title>Genome-resolved metagenomic analysis reveals roles for candidate phyla and other microbial community members in biogeochemical transformations in oil reservoirs.</title>
        <authorList>
            <person name="Hu P."/>
            <person name="Tom L."/>
            <person name="Singh A."/>
            <person name="Thomas B.C."/>
            <person name="Baker B.J."/>
            <person name="Piceno Y.M."/>
            <person name="Andersen G.L."/>
            <person name="Banfield J.F."/>
        </authorList>
    </citation>
    <scope>NUCLEOTIDE SEQUENCE [LARGE SCALE GENOMIC DNA]</scope>
    <source>
        <strain evidence="7">56_747</strain>
    </source>
</reference>
<organism evidence="7">
    <name type="scientific">Methanothrix harundinacea</name>
    <dbReference type="NCBI Taxonomy" id="301375"/>
    <lineage>
        <taxon>Archaea</taxon>
        <taxon>Methanobacteriati</taxon>
        <taxon>Methanobacteriota</taxon>
        <taxon>Stenosarchaea group</taxon>
        <taxon>Methanomicrobia</taxon>
        <taxon>Methanotrichales</taxon>
        <taxon>Methanotrichaceae</taxon>
        <taxon>Methanothrix</taxon>
    </lineage>
</organism>
<dbReference type="SUPFAM" id="SSF50182">
    <property type="entry name" value="Sm-like ribonucleoproteins"/>
    <property type="match status" value="1"/>
</dbReference>
<evidence type="ECO:0000256" key="4">
    <source>
        <dbReference type="HAMAP-Rule" id="MF_00257"/>
    </source>
</evidence>
<dbReference type="PROSITE" id="PS52002">
    <property type="entry name" value="SM"/>
    <property type="match status" value="1"/>
</dbReference>
<accession>A0A101IM65</accession>
<dbReference type="GO" id="GO:0003723">
    <property type="term" value="F:RNA binding"/>
    <property type="evidence" value="ECO:0007669"/>
    <property type="project" value="InterPro"/>
</dbReference>
<dbReference type="InterPro" id="IPR044641">
    <property type="entry name" value="Lsm7/SmG-like"/>
</dbReference>
<evidence type="ECO:0000256" key="3">
    <source>
        <dbReference type="ARBA" id="ARBA00023274"/>
    </source>
</evidence>
<dbReference type="PIRSF" id="PIRSF006609">
    <property type="entry name" value="snRNP_SmF"/>
    <property type="match status" value="1"/>
</dbReference>
<dbReference type="InterPro" id="IPR010920">
    <property type="entry name" value="LSM_dom_sf"/>
</dbReference>
<evidence type="ECO:0000256" key="1">
    <source>
        <dbReference type="ARBA" id="ARBA00006850"/>
    </source>
</evidence>
<dbReference type="GO" id="GO:1990904">
    <property type="term" value="C:ribonucleoprotein complex"/>
    <property type="evidence" value="ECO:0007669"/>
    <property type="project" value="UniProtKB-KW"/>
</dbReference>
<keyword evidence="3 4" id="KW-0687">Ribonucleoprotein</keyword>
<feature type="domain" description="Sm" evidence="5">
    <location>
        <begin position="4"/>
        <end position="72"/>
    </location>
</feature>
<sequence length="72" mass="8037">MAQRPLDILNESLNGPVIVKLKDGRAFRGELQGYDIHMNLVLDNTEEIREGEDSKKLGTVVVRGDNVVYISP</sequence>
<dbReference type="EMBL" id="LGHB01000001">
    <property type="protein sequence ID" value="KUK97701.1"/>
    <property type="molecule type" value="Genomic_DNA"/>
</dbReference>
<comment type="similarity">
    <text evidence="1 4">Belongs to the snRNP Sm proteins family.</text>
</comment>
<reference evidence="6 8" key="2">
    <citation type="journal article" date="2015" name="MBio">
        <title>Genome-Resolved Metagenomic Analysis Reveals Roles for Candidate Phyla and Other Microbial Community Members in Biogeochemical Transformations in Oil Reservoirs.</title>
        <authorList>
            <person name="Hu P."/>
            <person name="Tom L."/>
            <person name="Singh A."/>
            <person name="Thomas B.C."/>
            <person name="Baker B.J."/>
            <person name="Piceno Y.M."/>
            <person name="Andersen G.L."/>
            <person name="Banfield J.F."/>
        </authorList>
    </citation>
    <scope>NUCLEOTIDE SEQUENCE [LARGE SCALE GENOMIC DNA]</scope>
    <source>
        <strain evidence="6">57_489</strain>
    </source>
</reference>
<evidence type="ECO:0000259" key="5">
    <source>
        <dbReference type="PROSITE" id="PS52002"/>
    </source>
</evidence>
<dbReference type="InterPro" id="IPR047575">
    <property type="entry name" value="Sm"/>
</dbReference>
<dbReference type="EMBL" id="LGFT01000004">
    <property type="protein sequence ID" value="KUK45379.1"/>
    <property type="molecule type" value="Genomic_DNA"/>
</dbReference>
<dbReference type="PANTHER" id="PTHR10553:SF5">
    <property type="entry name" value="U6 SNRNA-ASSOCIATED SM-LIKE PROTEIN LSM7"/>
    <property type="match status" value="1"/>
</dbReference>
<comment type="caution">
    <text evidence="7">The sequence shown here is derived from an EMBL/GenBank/DDBJ whole genome shotgun (WGS) entry which is preliminary data.</text>
</comment>
<dbReference type="Gene3D" id="2.30.30.100">
    <property type="match status" value="1"/>
</dbReference>
<dbReference type="AlphaFoldDB" id="A0A101IM65"/>
<dbReference type="Proteomes" id="UP000057043">
    <property type="component" value="Unassembled WGS sequence"/>
</dbReference>
<evidence type="ECO:0000313" key="7">
    <source>
        <dbReference type="EMBL" id="KUK97701.1"/>
    </source>
</evidence>
<evidence type="ECO:0000313" key="6">
    <source>
        <dbReference type="EMBL" id="KUK45379.1"/>
    </source>
</evidence>
<dbReference type="HAMAP" id="MF_00257">
    <property type="entry name" value="Lsm_RuxX"/>
    <property type="match status" value="1"/>
</dbReference>
<dbReference type="SMART" id="SM00651">
    <property type="entry name" value="Sm"/>
    <property type="match status" value="1"/>
</dbReference>
<evidence type="ECO:0000256" key="2">
    <source>
        <dbReference type="ARBA" id="ARBA00021121"/>
    </source>
</evidence>
<evidence type="ECO:0000313" key="8">
    <source>
        <dbReference type="Proteomes" id="UP000057043"/>
    </source>
</evidence>
<gene>
    <name evidence="6" type="ORF">XD72_0282</name>
    <name evidence="7" type="ORF">XE07_0115</name>
</gene>
<dbReference type="CDD" id="cd01731">
    <property type="entry name" value="archaeal_Sm1"/>
    <property type="match status" value="1"/>
</dbReference>
<dbReference type="Pfam" id="PF01423">
    <property type="entry name" value="LSM"/>
    <property type="match status" value="1"/>
</dbReference>
<dbReference type="NCBIfam" id="NF001963">
    <property type="entry name" value="PRK00737.1"/>
    <property type="match status" value="1"/>
</dbReference>
<dbReference type="InterPro" id="IPR022901">
    <property type="entry name" value="snRNP_Sm-like_arc"/>
</dbReference>
<dbReference type="PATRIC" id="fig|301375.6.peg.1126"/>
<dbReference type="Proteomes" id="UP000053961">
    <property type="component" value="Unassembled WGS sequence"/>
</dbReference>